<evidence type="ECO:0000313" key="6">
    <source>
        <dbReference type="Ensembl" id="ENSELUP00000030856.3"/>
    </source>
</evidence>
<organism evidence="6 7">
    <name type="scientific">Esox lucius</name>
    <name type="common">Northern pike</name>
    <dbReference type="NCBI Taxonomy" id="8010"/>
    <lineage>
        <taxon>Eukaryota</taxon>
        <taxon>Metazoa</taxon>
        <taxon>Chordata</taxon>
        <taxon>Craniata</taxon>
        <taxon>Vertebrata</taxon>
        <taxon>Euteleostomi</taxon>
        <taxon>Actinopterygii</taxon>
        <taxon>Neopterygii</taxon>
        <taxon>Teleostei</taxon>
        <taxon>Protacanthopterygii</taxon>
        <taxon>Esociformes</taxon>
        <taxon>Esocidae</taxon>
        <taxon>Esox</taxon>
    </lineage>
</organism>
<reference evidence="6" key="3">
    <citation type="submission" date="2025-08" db="UniProtKB">
        <authorList>
            <consortium name="Ensembl"/>
        </authorList>
    </citation>
    <scope>IDENTIFICATION</scope>
</reference>
<keyword evidence="2" id="KW-0964">Secreted</keyword>
<dbReference type="GO" id="GO:0005576">
    <property type="term" value="C:extracellular region"/>
    <property type="evidence" value="ECO:0007669"/>
    <property type="project" value="UniProtKB-SubCell"/>
</dbReference>
<name>A0A3P8ZQ26_ESOLU</name>
<dbReference type="PRINTS" id="PR00007">
    <property type="entry name" value="COMPLEMNTC1Q"/>
</dbReference>
<feature type="signal peptide" evidence="4">
    <location>
        <begin position="1"/>
        <end position="18"/>
    </location>
</feature>
<dbReference type="GeneID" id="105006142"/>
<protein>
    <recommendedName>
        <fullName evidence="5">C1q domain-containing protein</fullName>
    </recommendedName>
</protein>
<comment type="subcellular location">
    <subcellularLocation>
        <location evidence="1">Secreted</location>
    </subcellularLocation>
</comment>
<evidence type="ECO:0000259" key="5">
    <source>
        <dbReference type="PROSITE" id="PS50871"/>
    </source>
</evidence>
<reference evidence="7" key="1">
    <citation type="journal article" date="2014" name="PLoS ONE">
        <title>The genome and linkage map of the northern pike (Esox lucius): conserved synteny revealed between the salmonid sister group and the Neoteleostei.</title>
        <authorList>
            <person name="Rondeau E.B."/>
            <person name="Minkley D.R."/>
            <person name="Leong J.S."/>
            <person name="Messmer A.M."/>
            <person name="Jantzen J.R."/>
            <person name="von Schalburg K.R."/>
            <person name="Lemon C."/>
            <person name="Bird N.H."/>
            <person name="Koop B.F."/>
        </authorList>
    </citation>
    <scope>NUCLEOTIDE SEQUENCE</scope>
</reference>
<sequence>MRVVVLTLLMLFLSGTLSEDDGEDNRCLTDMCNILKSLKAIEARLNATENQMEEMRNIQDTVAVLQRTAEVQAGEIKATETSSYILMESMKRVNEVQEKKLQVFSLWANATEFNVEQQQHLLDELKNKIEDKPKIAFLAALAGNGHIKSSDRETNLAFRNVLMNIGNAYNSASGVFCAPVRGVYYFSFSSFGFNGRNVCVSLFKNSARMLSACDHHSAADSSDSASNGGTLHLEQGAQVYMTLHARSHIFADDQNRSTFRGFLLFRT</sequence>
<evidence type="ECO:0000256" key="4">
    <source>
        <dbReference type="SAM" id="SignalP"/>
    </source>
</evidence>
<dbReference type="Bgee" id="ENSELUG00000008194">
    <property type="expression patterns" value="Expressed in digestive tract and 8 other cell types or tissues"/>
</dbReference>
<evidence type="ECO:0000256" key="2">
    <source>
        <dbReference type="ARBA" id="ARBA00022525"/>
    </source>
</evidence>
<feature type="domain" description="C1q" evidence="5">
    <location>
        <begin position="130"/>
        <end position="267"/>
    </location>
</feature>
<dbReference type="RefSeq" id="XP_034146571.1">
    <property type="nucleotide sequence ID" value="XM_034290680.1"/>
</dbReference>
<evidence type="ECO:0000256" key="3">
    <source>
        <dbReference type="ARBA" id="ARBA00022729"/>
    </source>
</evidence>
<dbReference type="GeneTree" id="ENSGT00940000163520"/>
<feature type="chain" id="PRO_5044292530" description="C1q domain-containing protein" evidence="4">
    <location>
        <begin position="19"/>
        <end position="267"/>
    </location>
</feature>
<proteinExistence type="predicted"/>
<accession>A0A3P8ZQ26</accession>
<dbReference type="Ensembl" id="ENSELUT00000007248.3">
    <property type="protein sequence ID" value="ENSELUP00000030856.3"/>
    <property type="gene ID" value="ENSELUG00000008194.3"/>
</dbReference>
<dbReference type="Pfam" id="PF00386">
    <property type="entry name" value="C1q"/>
    <property type="match status" value="1"/>
</dbReference>
<reference evidence="6" key="4">
    <citation type="submission" date="2025-09" db="UniProtKB">
        <authorList>
            <consortium name="Ensembl"/>
        </authorList>
    </citation>
    <scope>IDENTIFICATION</scope>
</reference>
<dbReference type="InterPro" id="IPR001073">
    <property type="entry name" value="C1q_dom"/>
</dbReference>
<dbReference type="SUPFAM" id="SSF49842">
    <property type="entry name" value="TNF-like"/>
    <property type="match status" value="1"/>
</dbReference>
<reference evidence="6" key="2">
    <citation type="submission" date="2020-02" db="EMBL/GenBank/DDBJ databases">
        <title>Esox lucius (northern pike) genome, fEsoLuc1, primary haplotype.</title>
        <authorList>
            <person name="Myers G."/>
            <person name="Karagic N."/>
            <person name="Meyer A."/>
            <person name="Pippel M."/>
            <person name="Reichard M."/>
            <person name="Winkler S."/>
            <person name="Tracey A."/>
            <person name="Sims Y."/>
            <person name="Howe K."/>
            <person name="Rhie A."/>
            <person name="Formenti G."/>
            <person name="Durbin R."/>
            <person name="Fedrigo O."/>
            <person name="Jarvis E.D."/>
        </authorList>
    </citation>
    <scope>NUCLEOTIDE SEQUENCE [LARGE SCALE GENOMIC DNA]</scope>
</reference>
<dbReference type="InParanoid" id="A0A3P8ZQ26"/>
<dbReference type="Gene3D" id="2.60.120.40">
    <property type="match status" value="1"/>
</dbReference>
<dbReference type="PANTHER" id="PTHR22923:SF102">
    <property type="entry name" value="CEREBELLIN 13-RELATED"/>
    <property type="match status" value="1"/>
</dbReference>
<dbReference type="PANTHER" id="PTHR22923">
    <property type="entry name" value="CEREBELLIN-RELATED"/>
    <property type="match status" value="1"/>
</dbReference>
<dbReference type="SMART" id="SM00110">
    <property type="entry name" value="C1Q"/>
    <property type="match status" value="1"/>
</dbReference>
<dbReference type="Proteomes" id="UP000265140">
    <property type="component" value="Chromosome 24"/>
</dbReference>
<dbReference type="OMA" id="GHNIENE"/>
<dbReference type="InterPro" id="IPR050822">
    <property type="entry name" value="Cerebellin_Synaptic_Org"/>
</dbReference>
<keyword evidence="3 4" id="KW-0732">Signal</keyword>
<keyword evidence="7" id="KW-1185">Reference proteome</keyword>
<dbReference type="PROSITE" id="PS50871">
    <property type="entry name" value="C1Q"/>
    <property type="match status" value="1"/>
</dbReference>
<evidence type="ECO:0000256" key="1">
    <source>
        <dbReference type="ARBA" id="ARBA00004613"/>
    </source>
</evidence>
<dbReference type="InterPro" id="IPR008983">
    <property type="entry name" value="Tumour_necrosis_fac-like_dom"/>
</dbReference>
<dbReference type="AlphaFoldDB" id="A0A3P8ZQ26"/>
<evidence type="ECO:0000313" key="7">
    <source>
        <dbReference type="Proteomes" id="UP000265140"/>
    </source>
</evidence>